<feature type="transmembrane region" description="Helical" evidence="3">
    <location>
        <begin position="221"/>
        <end position="243"/>
    </location>
</feature>
<feature type="transmembrane region" description="Helical" evidence="3">
    <location>
        <begin position="6"/>
        <end position="22"/>
    </location>
</feature>
<gene>
    <name evidence="4" type="ORF">H9724_00240</name>
</gene>
<dbReference type="PANTHER" id="PTHR36838">
    <property type="entry name" value="AUXIN EFFLUX CARRIER FAMILY PROTEIN"/>
    <property type="match status" value="1"/>
</dbReference>
<comment type="caution">
    <text evidence="4">The sequence shown here is derived from an EMBL/GenBank/DDBJ whole genome shotgun (WGS) entry which is preliminary data.</text>
</comment>
<dbReference type="EMBL" id="DXBF01000004">
    <property type="protein sequence ID" value="HIZ61190.1"/>
    <property type="molecule type" value="Genomic_DNA"/>
</dbReference>
<dbReference type="Gene3D" id="1.20.1530.20">
    <property type="match status" value="1"/>
</dbReference>
<feature type="transmembrane region" description="Helical" evidence="3">
    <location>
        <begin position="186"/>
        <end position="209"/>
    </location>
</feature>
<dbReference type="GO" id="GO:0012505">
    <property type="term" value="C:endomembrane system"/>
    <property type="evidence" value="ECO:0007669"/>
    <property type="project" value="UniProtKB-SubCell"/>
</dbReference>
<feature type="transmembrane region" description="Helical" evidence="3">
    <location>
        <begin position="160"/>
        <end position="180"/>
    </location>
</feature>
<name>A0A9D2JMR0_9FIRM</name>
<reference evidence="4" key="2">
    <citation type="submission" date="2021-04" db="EMBL/GenBank/DDBJ databases">
        <authorList>
            <person name="Gilroy R."/>
        </authorList>
    </citation>
    <scope>NUCLEOTIDE SEQUENCE</scope>
    <source>
        <strain evidence="4">CHK188-11489</strain>
    </source>
</reference>
<dbReference type="Proteomes" id="UP000824105">
    <property type="component" value="Unassembled WGS sequence"/>
</dbReference>
<dbReference type="AlphaFoldDB" id="A0A9D2JMR0"/>
<dbReference type="InterPro" id="IPR038770">
    <property type="entry name" value="Na+/solute_symporter_sf"/>
</dbReference>
<comment type="subcellular location">
    <subcellularLocation>
        <location evidence="1">Endomembrane system</location>
        <topology evidence="1">Multi-pass membrane protein</topology>
    </subcellularLocation>
</comment>
<evidence type="ECO:0000256" key="1">
    <source>
        <dbReference type="ARBA" id="ARBA00004127"/>
    </source>
</evidence>
<dbReference type="PANTHER" id="PTHR36838:SF3">
    <property type="entry name" value="TRANSPORTER AUXIN EFFLUX CARRIER EC FAMILY"/>
    <property type="match status" value="1"/>
</dbReference>
<organism evidence="4 5">
    <name type="scientific">Candidatus Gemmiger avistercoris</name>
    <dbReference type="NCBI Taxonomy" id="2838606"/>
    <lineage>
        <taxon>Bacteria</taxon>
        <taxon>Bacillati</taxon>
        <taxon>Bacillota</taxon>
        <taxon>Clostridia</taxon>
        <taxon>Eubacteriales</taxon>
        <taxon>Gemmiger</taxon>
    </lineage>
</organism>
<feature type="transmembrane region" description="Helical" evidence="3">
    <location>
        <begin position="59"/>
        <end position="81"/>
    </location>
</feature>
<keyword evidence="3" id="KW-0812">Transmembrane</keyword>
<evidence type="ECO:0000313" key="4">
    <source>
        <dbReference type="EMBL" id="HIZ61190.1"/>
    </source>
</evidence>
<sequence length="302" mass="32037">MVEVLIRAGCFAAVILMGVLLRQAGFFKAEDFDVLARIVTRITLPASIVVSFSGREIDASMLIITALGFAFGVVYILLAFLMNGRAGREKRAFEILNFSGYNIGNFTLPFAQSFLGPAGVVTASLFDTGNAVICLGGAYSVASMVKEGRRFSPSAIVKKLLRSMPFCTYFLMIVLALAHLSLPGPVVEFAGILADANAFMAMLMLGVGFRLSGSREQLLDILRILGARYAVAAAAALACYFLLPLALEYRQALALLVFSPISSVAPAFTSELKGDVGLASAINSVSVLVSIVCIVAVLTLVL</sequence>
<evidence type="ECO:0000313" key="5">
    <source>
        <dbReference type="Proteomes" id="UP000824105"/>
    </source>
</evidence>
<keyword evidence="3" id="KW-0472">Membrane</keyword>
<keyword evidence="3" id="KW-1133">Transmembrane helix</keyword>
<reference evidence="4" key="1">
    <citation type="journal article" date="2021" name="PeerJ">
        <title>Extensive microbial diversity within the chicken gut microbiome revealed by metagenomics and culture.</title>
        <authorList>
            <person name="Gilroy R."/>
            <person name="Ravi A."/>
            <person name="Getino M."/>
            <person name="Pursley I."/>
            <person name="Horton D.L."/>
            <person name="Alikhan N.F."/>
            <person name="Baker D."/>
            <person name="Gharbi K."/>
            <person name="Hall N."/>
            <person name="Watson M."/>
            <person name="Adriaenssens E.M."/>
            <person name="Foster-Nyarko E."/>
            <person name="Jarju S."/>
            <person name="Secka A."/>
            <person name="Antonio M."/>
            <person name="Oren A."/>
            <person name="Chaudhuri R.R."/>
            <person name="La Ragione R."/>
            <person name="Hildebrand F."/>
            <person name="Pallen M.J."/>
        </authorList>
    </citation>
    <scope>NUCLEOTIDE SEQUENCE</scope>
    <source>
        <strain evidence="4">CHK188-11489</strain>
    </source>
</reference>
<feature type="transmembrane region" description="Helical" evidence="3">
    <location>
        <begin position="281"/>
        <end position="301"/>
    </location>
</feature>
<evidence type="ECO:0000256" key="3">
    <source>
        <dbReference type="SAM" id="Phobius"/>
    </source>
</evidence>
<keyword evidence="2" id="KW-0813">Transport</keyword>
<proteinExistence type="predicted"/>
<protein>
    <submittedName>
        <fullName evidence="4">AEC family transporter</fullName>
    </submittedName>
</protein>
<accession>A0A9D2JMR0</accession>
<evidence type="ECO:0000256" key="2">
    <source>
        <dbReference type="ARBA" id="ARBA00022448"/>
    </source>
</evidence>